<dbReference type="RefSeq" id="WP_220560592.1">
    <property type="nucleotide sequence ID" value="NZ_CP074133.1"/>
</dbReference>
<dbReference type="Proteomes" id="UP000676079">
    <property type="component" value="Chromosome"/>
</dbReference>
<feature type="domain" description="DUF4097" evidence="1">
    <location>
        <begin position="17"/>
        <end position="253"/>
    </location>
</feature>
<accession>A0ABX8BS48</accession>
<evidence type="ECO:0000313" key="3">
    <source>
        <dbReference type="Proteomes" id="UP000676079"/>
    </source>
</evidence>
<name>A0ABX8BS48_9ACTN</name>
<evidence type="ECO:0000313" key="2">
    <source>
        <dbReference type="EMBL" id="QUX25097.1"/>
    </source>
</evidence>
<keyword evidence="3" id="KW-1185">Reference proteome</keyword>
<dbReference type="Pfam" id="PF13349">
    <property type="entry name" value="DUF4097"/>
    <property type="match status" value="1"/>
</dbReference>
<organism evidence="2 3">
    <name type="scientific">Nocardiopsis changdeensis</name>
    <dbReference type="NCBI Taxonomy" id="2831969"/>
    <lineage>
        <taxon>Bacteria</taxon>
        <taxon>Bacillati</taxon>
        <taxon>Actinomycetota</taxon>
        <taxon>Actinomycetes</taxon>
        <taxon>Streptosporangiales</taxon>
        <taxon>Nocardiopsidaceae</taxon>
        <taxon>Nocardiopsis</taxon>
    </lineage>
</organism>
<reference evidence="2 3" key="1">
    <citation type="submission" date="2021-05" db="EMBL/GenBank/DDBJ databases">
        <title>Direct Submission.</title>
        <authorList>
            <person name="Li K."/>
            <person name="Gao J."/>
        </authorList>
    </citation>
    <scope>NUCLEOTIDE SEQUENCE [LARGE SCALE GENOMIC DNA]</scope>
    <source>
        <strain evidence="2 3">Mg02</strain>
    </source>
</reference>
<sequence>MPAFDTPGPTPLVLRLEIGTVRVTASDRADTLVEVAPADPGTGADVRAAERIEVTRTADGISVRAPRSLSSLGSRNQGSVRVSVDLPAGSPVRARTEIADLLCEGDLGHCDLRTSIGDVTVERARGATLASGNGTVRVDHVAGDLRLTGSDRVRVGRVEGAATVTGLNGGIEIGEVAGELAVTSANGPVHVGGAHARAEIRSSNGTVRVDEVVRDEVTLRVGVGDIEVGVRRATAAWLDLNTRLGRVHRSLEDSDGPDGDERTVRVLARTGVGDITVHPA</sequence>
<dbReference type="InterPro" id="IPR025164">
    <property type="entry name" value="Toastrack_DUF4097"/>
</dbReference>
<gene>
    <name evidence="2" type="ORF">KGD84_13040</name>
</gene>
<dbReference type="EMBL" id="CP074133">
    <property type="protein sequence ID" value="QUX25097.1"/>
    <property type="molecule type" value="Genomic_DNA"/>
</dbReference>
<protein>
    <submittedName>
        <fullName evidence="2">DUF4097 family beta strand repeat protein</fullName>
    </submittedName>
</protein>
<proteinExistence type="predicted"/>
<evidence type="ECO:0000259" key="1">
    <source>
        <dbReference type="Pfam" id="PF13349"/>
    </source>
</evidence>